<feature type="transmembrane region" description="Helical" evidence="1">
    <location>
        <begin position="187"/>
        <end position="204"/>
    </location>
</feature>
<keyword evidence="1" id="KW-1133">Transmembrane helix</keyword>
<name>A0ABS8JLG0_9GAMM</name>
<keyword evidence="3" id="KW-1185">Reference proteome</keyword>
<feature type="transmembrane region" description="Helical" evidence="1">
    <location>
        <begin position="157"/>
        <end position="175"/>
    </location>
</feature>
<keyword evidence="1" id="KW-0812">Transmembrane</keyword>
<evidence type="ECO:0008006" key="4">
    <source>
        <dbReference type="Google" id="ProtNLM"/>
    </source>
</evidence>
<dbReference type="Proteomes" id="UP001165293">
    <property type="component" value="Unassembled WGS sequence"/>
</dbReference>
<feature type="transmembrane region" description="Helical" evidence="1">
    <location>
        <begin position="107"/>
        <end position="125"/>
    </location>
</feature>
<organism evidence="2 3">
    <name type="scientific">Noviluteimonas lactosilytica</name>
    <dbReference type="NCBI Taxonomy" id="2888523"/>
    <lineage>
        <taxon>Bacteria</taxon>
        <taxon>Pseudomonadati</taxon>
        <taxon>Pseudomonadota</taxon>
        <taxon>Gammaproteobacteria</taxon>
        <taxon>Lysobacterales</taxon>
        <taxon>Lysobacteraceae</taxon>
        <taxon>Noviluteimonas</taxon>
    </lineage>
</organism>
<feature type="transmembrane region" description="Helical" evidence="1">
    <location>
        <begin position="82"/>
        <end position="101"/>
    </location>
</feature>
<sequence>MQEHRRIARTELDKTVVGIELTLISIIQGLALAVLAGAAVGPMVRLEWEAWPYVFTGLLVVLIFWSRSLIHTLSFIGWPLEFGHTFGYFGATLIEAAALTQVSDPRAWFALNACYALAVWGLYAWDLRVVRRQAHDFATPEERLLHDDIVRDQRDNIVLLMPLAVAFQGVSWWLVHRFPDAMLRDRGHLLLIGLTIVFSLWYLHGGVRLLRRRRDWILARQAQERAEAGES</sequence>
<feature type="transmembrane region" description="Helical" evidence="1">
    <location>
        <begin position="50"/>
        <end position="70"/>
    </location>
</feature>
<proteinExistence type="predicted"/>
<dbReference type="EMBL" id="JAJGAK010000004">
    <property type="protein sequence ID" value="MCC8364407.1"/>
    <property type="molecule type" value="Genomic_DNA"/>
</dbReference>
<evidence type="ECO:0000313" key="2">
    <source>
        <dbReference type="EMBL" id="MCC8364407.1"/>
    </source>
</evidence>
<reference evidence="2" key="1">
    <citation type="submission" date="2021-10" db="EMBL/GenBank/DDBJ databases">
        <authorList>
            <person name="Lyu M."/>
            <person name="Wang X."/>
            <person name="Meng X."/>
            <person name="Xu K."/>
        </authorList>
    </citation>
    <scope>NUCLEOTIDE SEQUENCE</scope>
    <source>
        <strain evidence="2">A6</strain>
    </source>
</reference>
<comment type="caution">
    <text evidence="2">The sequence shown here is derived from an EMBL/GenBank/DDBJ whole genome shotgun (WGS) entry which is preliminary data.</text>
</comment>
<feature type="transmembrane region" description="Helical" evidence="1">
    <location>
        <begin position="21"/>
        <end position="44"/>
    </location>
</feature>
<protein>
    <recommendedName>
        <fullName evidence="4">DUF3159 domain-containing protein</fullName>
    </recommendedName>
</protein>
<dbReference type="RefSeq" id="WP_230528197.1">
    <property type="nucleotide sequence ID" value="NZ_JAJGAK010000004.1"/>
</dbReference>
<evidence type="ECO:0000313" key="3">
    <source>
        <dbReference type="Proteomes" id="UP001165293"/>
    </source>
</evidence>
<keyword evidence="1" id="KW-0472">Membrane</keyword>
<evidence type="ECO:0000256" key="1">
    <source>
        <dbReference type="SAM" id="Phobius"/>
    </source>
</evidence>
<accession>A0ABS8JLG0</accession>
<gene>
    <name evidence="2" type="ORF">LK996_15150</name>
</gene>